<evidence type="ECO:0000313" key="4">
    <source>
        <dbReference type="EMBL" id="MBS9535371.1"/>
    </source>
</evidence>
<comment type="caution">
    <text evidence="4">The sequence shown here is derived from an EMBL/GenBank/DDBJ whole genome shotgun (WGS) entry which is preliminary data.</text>
</comment>
<protein>
    <submittedName>
        <fullName evidence="4">PPE family protein</fullName>
    </submittedName>
</protein>
<evidence type="ECO:0000259" key="2">
    <source>
        <dbReference type="Pfam" id="PF00823"/>
    </source>
</evidence>
<dbReference type="InterPro" id="IPR038332">
    <property type="entry name" value="PPE_sf"/>
</dbReference>
<dbReference type="SUPFAM" id="SSF140459">
    <property type="entry name" value="PE/PPE dimer-like"/>
    <property type="match status" value="1"/>
</dbReference>
<feature type="domain" description="PPE" evidence="2">
    <location>
        <begin position="3"/>
        <end position="164"/>
    </location>
</feature>
<feature type="domain" description="PPE family C-terminal" evidence="3">
    <location>
        <begin position="283"/>
        <end position="371"/>
    </location>
</feature>
<dbReference type="Proteomes" id="UP001519535">
    <property type="component" value="Unassembled WGS sequence"/>
</dbReference>
<reference evidence="4 5" key="1">
    <citation type="submission" date="2021-05" db="EMBL/GenBank/DDBJ databases">
        <title>Mycobacterium acidophilum sp. nov., an extremely acid-tolerant member of the genus Mycobacterium.</title>
        <authorList>
            <person name="Xia J."/>
        </authorList>
    </citation>
    <scope>NUCLEOTIDE SEQUENCE [LARGE SCALE GENOMIC DNA]</scope>
    <source>
        <strain evidence="4 5">M1</strain>
    </source>
</reference>
<dbReference type="InterPro" id="IPR022171">
    <property type="entry name" value="PPE_C"/>
</dbReference>
<dbReference type="RefSeq" id="WP_214094228.1">
    <property type="nucleotide sequence ID" value="NZ_JAHCLR010000042.1"/>
</dbReference>
<sequence length="376" mass="36786">MLDFGILPPEIISTQVYTGPGSAPLLAAAAAWDSVSGQLNSFALGYTTVLTGLQDDGWTGASAAAMAAAAAPYIAWVTETAALTEQSANQARSAAAAYETARAAIVPPAVVAANRALLAALVASNIVGQNIAAIADAETAYSQMWAQDSAAMHGYATAASVAVQLNTFHEPPQTTNAAAAPTQALAPAQALASSAASQTSSSMADQVVDGVGKLNTMSGPVNFGSGVSRTVTSAGSFFTALAKAVGGAAPKAAAAAAPAAAAAASTAAAVQPGPALVRQAVLADFGKASPVGQLSVPKAWADATPIAAATEEPLFLAEAELAEVGSWGELPASGMMGAAPAAAMGAAAGVAGRSTVSSILKVGPRRFTMPRHSAGG</sequence>
<dbReference type="PANTHER" id="PTHR46766:SF1">
    <property type="entry name" value="GLUTAMINE-RICH PROTEIN 2"/>
    <property type="match status" value="1"/>
</dbReference>
<evidence type="ECO:0000256" key="1">
    <source>
        <dbReference type="ARBA" id="ARBA00010652"/>
    </source>
</evidence>
<gene>
    <name evidence="4" type="ORF">KIH27_17430</name>
</gene>
<dbReference type="Pfam" id="PF12484">
    <property type="entry name" value="PPE-SVP"/>
    <property type="match status" value="1"/>
</dbReference>
<name>A0ABS5RPD1_9MYCO</name>
<evidence type="ECO:0000259" key="3">
    <source>
        <dbReference type="Pfam" id="PF12484"/>
    </source>
</evidence>
<dbReference type="Gene3D" id="1.20.1260.20">
    <property type="entry name" value="PPE superfamily"/>
    <property type="match status" value="1"/>
</dbReference>
<dbReference type="InterPro" id="IPR000030">
    <property type="entry name" value="PPE_dom"/>
</dbReference>
<organism evidence="4 5">
    <name type="scientific">Mycolicibacter acidiphilus</name>
    <dbReference type="NCBI Taxonomy" id="2835306"/>
    <lineage>
        <taxon>Bacteria</taxon>
        <taxon>Bacillati</taxon>
        <taxon>Actinomycetota</taxon>
        <taxon>Actinomycetes</taxon>
        <taxon>Mycobacteriales</taxon>
        <taxon>Mycobacteriaceae</taxon>
        <taxon>Mycolicibacter</taxon>
    </lineage>
</organism>
<proteinExistence type="inferred from homology"/>
<accession>A0ABS5RPD1</accession>
<keyword evidence="5" id="KW-1185">Reference proteome</keyword>
<dbReference type="EMBL" id="JAHCLR010000042">
    <property type="protein sequence ID" value="MBS9535371.1"/>
    <property type="molecule type" value="Genomic_DNA"/>
</dbReference>
<evidence type="ECO:0000313" key="5">
    <source>
        <dbReference type="Proteomes" id="UP001519535"/>
    </source>
</evidence>
<comment type="similarity">
    <text evidence="1">Belongs to the mycobacterial PPE family.</text>
</comment>
<dbReference type="PANTHER" id="PTHR46766">
    <property type="entry name" value="GLUTAMINE-RICH PROTEIN 2"/>
    <property type="match status" value="1"/>
</dbReference>
<dbReference type="Pfam" id="PF00823">
    <property type="entry name" value="PPE"/>
    <property type="match status" value="1"/>
</dbReference>